<reference evidence="4" key="3">
    <citation type="submission" date="2017-10" db="EMBL/GenBank/DDBJ databases">
        <authorList>
            <person name="Banno H."/>
            <person name="Chua N.-H."/>
        </authorList>
    </citation>
    <scope>NUCLEOTIDE SEQUENCE [LARGE SCALE GENOMIC DNA]</scope>
    <source>
        <strain evidence="4">Kuenenia_mbr1_ru-nijmegen</strain>
    </source>
</reference>
<dbReference type="PANTHER" id="PTHR31876">
    <property type="entry name" value="COV-LIKE PROTEIN 1"/>
    <property type="match status" value="1"/>
</dbReference>
<keyword evidence="5" id="KW-1185">Reference proteome</keyword>
<dbReference type="RefSeq" id="WP_099323551.1">
    <property type="nucleotide sequence ID" value="NZ_CP049055.1"/>
</dbReference>
<reference evidence="2" key="2">
    <citation type="submission" date="2006-01" db="EMBL/GenBank/DDBJ databases">
        <authorList>
            <person name="Genoscope"/>
        </authorList>
    </citation>
    <scope>NUCLEOTIDE SEQUENCE</scope>
</reference>
<dbReference type="OrthoDB" id="9780267at2"/>
<dbReference type="PANTHER" id="PTHR31876:SF26">
    <property type="entry name" value="PROTEIN LIKE COV 2"/>
    <property type="match status" value="1"/>
</dbReference>
<dbReference type="EMBL" id="CT573071">
    <property type="protein sequence ID" value="CAJ74394.1"/>
    <property type="molecule type" value="Genomic_DNA"/>
</dbReference>
<keyword evidence="1" id="KW-0812">Transmembrane</keyword>
<evidence type="ECO:0000313" key="6">
    <source>
        <dbReference type="Proteomes" id="UP000501926"/>
    </source>
</evidence>
<dbReference type="Pfam" id="PF04367">
    <property type="entry name" value="DUF502"/>
    <property type="match status" value="1"/>
</dbReference>
<reference evidence="3 6" key="5">
    <citation type="submission" date="2020-02" db="EMBL/GenBank/DDBJ databases">
        <title>Newly sequenced genome of strain CSTR1 showed variability in Candidatus Kuenenia stuttgartiensis genomes.</title>
        <authorList>
            <person name="Ding C."/>
            <person name="Adrian L."/>
        </authorList>
    </citation>
    <scope>NUCLEOTIDE SEQUENCE [LARGE SCALE GENOMIC DNA]</scope>
    <source>
        <strain evidence="3 6">CSTR1</strain>
    </source>
</reference>
<dbReference type="EMBL" id="CP049055">
    <property type="protein sequence ID" value="QII11499.1"/>
    <property type="molecule type" value="Genomic_DNA"/>
</dbReference>
<sequence length="232" mass="25761">METLNKFFNLLKTDIRKRMLTGLLLIIPIYVTFFVVKFLFSFIGGTLSPLIKKIFLLFDAELPKTSADEFIITFIGLIFTFASLYFIGVFAANIIGKSIIHYFENLLTKTPVINNIYSTVKQIVHAVSLPGKQAFKRVIILDFPKEGTKAIGFVTGSVKENGKEIFISVFVPTTPNPTSGFLIYTTEDAVIDTNLTVEEAFKALLSGGVLTPKQFATILKTPPDTKSSEKNT</sequence>
<evidence type="ECO:0000313" key="4">
    <source>
        <dbReference type="EMBL" id="SOH02597.1"/>
    </source>
</evidence>
<dbReference type="InterPro" id="IPR007462">
    <property type="entry name" value="COV1-like"/>
</dbReference>
<keyword evidence="1" id="KW-1133">Transmembrane helix</keyword>
<evidence type="ECO:0000313" key="3">
    <source>
        <dbReference type="EMBL" id="QII11499.1"/>
    </source>
</evidence>
<evidence type="ECO:0000313" key="2">
    <source>
        <dbReference type="EMBL" id="CAJ74394.1"/>
    </source>
</evidence>
<dbReference type="EMBL" id="LT934425">
    <property type="protein sequence ID" value="SOH02597.1"/>
    <property type="molecule type" value="Genomic_DNA"/>
</dbReference>
<accession>Q1Q305</accession>
<dbReference type="Proteomes" id="UP000221734">
    <property type="component" value="Chromosome Kuenenia_stuttgartiensis_MBR1"/>
</dbReference>
<feature type="transmembrane region" description="Helical" evidence="1">
    <location>
        <begin position="20"/>
        <end position="51"/>
    </location>
</feature>
<dbReference type="Proteomes" id="UP000501926">
    <property type="component" value="Chromosome"/>
</dbReference>
<protein>
    <recommendedName>
        <fullName evidence="7">DUF502 domain-containing protein</fullName>
    </recommendedName>
</protein>
<reference evidence="5" key="4">
    <citation type="submission" date="2017-10" db="EMBL/GenBank/DDBJ databases">
        <authorList>
            <person name="Frank J."/>
        </authorList>
    </citation>
    <scope>NUCLEOTIDE SEQUENCE [LARGE SCALE GENOMIC DNA]</scope>
</reference>
<dbReference type="AlphaFoldDB" id="Q1Q305"/>
<evidence type="ECO:0000256" key="1">
    <source>
        <dbReference type="SAM" id="Phobius"/>
    </source>
</evidence>
<dbReference type="KEGG" id="kst:KSMBR1_0076"/>
<name>Q1Q305_KUEST</name>
<evidence type="ECO:0008006" key="7">
    <source>
        <dbReference type="Google" id="ProtNLM"/>
    </source>
</evidence>
<proteinExistence type="predicted"/>
<feature type="transmembrane region" description="Helical" evidence="1">
    <location>
        <begin position="71"/>
        <end position="95"/>
    </location>
</feature>
<evidence type="ECO:0000313" key="5">
    <source>
        <dbReference type="Proteomes" id="UP000221734"/>
    </source>
</evidence>
<gene>
    <name evidence="3" type="ORF">KsCSTR_21200</name>
    <name evidence="4" type="ORF">KSMBR1_0076</name>
    <name evidence="2" type="ORF">kuste3631</name>
</gene>
<reference evidence="2" key="1">
    <citation type="journal article" date="2006" name="Nature">
        <title>Deciphering the evolution and metabolism of an anammox bacterium from a community genome.</title>
        <authorList>
            <person name="Strous M."/>
            <person name="Pelletier E."/>
            <person name="Mangenot S."/>
            <person name="Rattei T."/>
            <person name="Lehner A."/>
            <person name="Taylor M.W."/>
            <person name="Horn M."/>
            <person name="Daims H."/>
            <person name="Bartol-Mavel D."/>
            <person name="Wincker P."/>
            <person name="Barbe V."/>
            <person name="Fonknechten N."/>
            <person name="Vallenet D."/>
            <person name="Segurens B."/>
            <person name="Schenowitz-Truong C."/>
            <person name="Medigue C."/>
            <person name="Collingro A."/>
            <person name="Snel B."/>
            <person name="Dutilh B.E."/>
            <person name="OpDenCamp H.J.M."/>
            <person name="vanDerDrift C."/>
            <person name="Cirpus I."/>
            <person name="vanDePas-Schoonen K.T."/>
            <person name="Harhangi H.R."/>
            <person name="vanNiftrik L."/>
            <person name="Schmid M."/>
            <person name="Keltjens J."/>
            <person name="vanDeVossenberg J."/>
            <person name="Kartal B."/>
            <person name="Meier H."/>
            <person name="Frishman D."/>
            <person name="Huynen M.A."/>
            <person name="Mewes H."/>
            <person name="Weissenbach J."/>
            <person name="Jetten M.S.M."/>
            <person name="Wagner M."/>
            <person name="LePaslier D."/>
        </authorList>
    </citation>
    <scope>NUCLEOTIDE SEQUENCE</scope>
</reference>
<organism evidence="2">
    <name type="scientific">Kuenenia stuttgartiensis</name>
    <dbReference type="NCBI Taxonomy" id="174633"/>
    <lineage>
        <taxon>Bacteria</taxon>
        <taxon>Pseudomonadati</taxon>
        <taxon>Planctomycetota</taxon>
        <taxon>Candidatus Brocadiia</taxon>
        <taxon>Candidatus Brocadiales</taxon>
        <taxon>Candidatus Brocadiaceae</taxon>
        <taxon>Candidatus Kuenenia</taxon>
    </lineage>
</organism>
<keyword evidence="1" id="KW-0472">Membrane</keyword>